<gene>
    <name evidence="1" type="ORF">SBAD_LOCUS1826</name>
</gene>
<dbReference type="Proteomes" id="UP000270296">
    <property type="component" value="Unassembled WGS sequence"/>
</dbReference>
<protein>
    <submittedName>
        <fullName evidence="1 3">Uncharacterized protein</fullName>
    </submittedName>
</protein>
<proteinExistence type="predicted"/>
<reference evidence="1 2" key="2">
    <citation type="submission" date="2018-11" db="EMBL/GenBank/DDBJ databases">
        <authorList>
            <consortium name="Pathogen Informatics"/>
        </authorList>
    </citation>
    <scope>NUCLEOTIDE SEQUENCE [LARGE SCALE GENOMIC DNA]</scope>
</reference>
<organism evidence="3">
    <name type="scientific">Soboliphyme baturini</name>
    <dbReference type="NCBI Taxonomy" id="241478"/>
    <lineage>
        <taxon>Eukaryota</taxon>
        <taxon>Metazoa</taxon>
        <taxon>Ecdysozoa</taxon>
        <taxon>Nematoda</taxon>
        <taxon>Enoplea</taxon>
        <taxon>Dorylaimia</taxon>
        <taxon>Dioctophymatida</taxon>
        <taxon>Dioctophymatoidea</taxon>
        <taxon>Soboliphymatidae</taxon>
        <taxon>Soboliphyme</taxon>
    </lineage>
</organism>
<reference evidence="3" key="1">
    <citation type="submission" date="2016-06" db="UniProtKB">
        <authorList>
            <consortium name="WormBaseParasite"/>
        </authorList>
    </citation>
    <scope>IDENTIFICATION</scope>
</reference>
<sequence length="152" mass="17338">MSSVTFGKFEKQYAIKCHLIDLMNNCNEQLDILFVIFKQALFLLWWYVRFYTVDVAAQDREVRSGTKFGTSETFAETSVEFLNRSSLNVRSTSENIKQLKQNLSLNLDVTFIADMEQAAKILAAAAGHSPDSINFSTLMIQELKRLICHLTT</sequence>
<evidence type="ECO:0000313" key="1">
    <source>
        <dbReference type="EMBL" id="VDO95604.1"/>
    </source>
</evidence>
<dbReference type="WBParaSite" id="SBAD_0000191401-mRNA-1">
    <property type="protein sequence ID" value="SBAD_0000191401-mRNA-1"/>
    <property type="gene ID" value="SBAD_0000191401"/>
</dbReference>
<evidence type="ECO:0000313" key="2">
    <source>
        <dbReference type="Proteomes" id="UP000270296"/>
    </source>
</evidence>
<keyword evidence="2" id="KW-1185">Reference proteome</keyword>
<dbReference type="EMBL" id="UZAM01006967">
    <property type="protein sequence ID" value="VDO95604.1"/>
    <property type="molecule type" value="Genomic_DNA"/>
</dbReference>
<dbReference type="AlphaFoldDB" id="A0A183IDY2"/>
<name>A0A183IDY2_9BILA</name>
<evidence type="ECO:0000313" key="3">
    <source>
        <dbReference type="WBParaSite" id="SBAD_0000191401-mRNA-1"/>
    </source>
</evidence>
<accession>A0A183IDY2</accession>